<protein>
    <recommendedName>
        <fullName evidence="6">Tyrosine-protein phosphatase domain-containing protein</fullName>
    </recommendedName>
</protein>
<dbReference type="PRINTS" id="PR00700">
    <property type="entry name" value="PRTYPHPHTASE"/>
</dbReference>
<dbReference type="SUPFAM" id="SSF52799">
    <property type="entry name" value="(Phosphotyrosine protein) phosphatases II"/>
    <property type="match status" value="1"/>
</dbReference>
<evidence type="ECO:0000259" key="2">
    <source>
        <dbReference type="PROSITE" id="PS50055"/>
    </source>
</evidence>
<evidence type="ECO:0000256" key="1">
    <source>
        <dbReference type="SAM" id="MobiDB-lite"/>
    </source>
</evidence>
<reference evidence="4 5" key="1">
    <citation type="journal article" date="2015" name="Genome Biol.">
        <title>Comparative genomics of Steinernema reveals deeply conserved gene regulatory networks.</title>
        <authorList>
            <person name="Dillman A.R."/>
            <person name="Macchietto M."/>
            <person name="Porter C.F."/>
            <person name="Rogers A."/>
            <person name="Williams B."/>
            <person name="Antoshechkin I."/>
            <person name="Lee M.M."/>
            <person name="Goodwin Z."/>
            <person name="Lu X."/>
            <person name="Lewis E.E."/>
            <person name="Goodrich-Blair H."/>
            <person name="Stock S.P."/>
            <person name="Adams B.J."/>
            <person name="Sternberg P.W."/>
            <person name="Mortazavi A."/>
        </authorList>
    </citation>
    <scope>NUCLEOTIDE SEQUENCE [LARGE SCALE GENOMIC DNA]</scope>
    <source>
        <strain evidence="4 5">ALL</strain>
    </source>
</reference>
<dbReference type="InterPro" id="IPR003595">
    <property type="entry name" value="Tyr_Pase_cat"/>
</dbReference>
<feature type="domain" description="Tyrosine specific protein phosphatases" evidence="3">
    <location>
        <begin position="378"/>
        <end position="447"/>
    </location>
</feature>
<dbReference type="Gene3D" id="3.90.190.10">
    <property type="entry name" value="Protein tyrosine phosphatase superfamily"/>
    <property type="match status" value="1"/>
</dbReference>
<dbReference type="PROSITE" id="PS50056">
    <property type="entry name" value="TYR_PHOSPHATASE_2"/>
    <property type="match status" value="1"/>
</dbReference>
<sequence length="498" mass="56010">MASALINRFKKAVSFKSRHNPPSKPAESDGREEEGRGRVAVRTKHSAQEGEDASRERQQERADPVGCPDSPDDADPSKREYRGSIRQKKKAAAKKDARKEEKTKEEETSVRKKKIQAMINKKKATRKQTTTEEIPETEEKKDADEKNKSKEVSERKTNPVAETVKSLLASGRVDTTGEEVKTAMRNFAVRSSSLLAPGALQEYVQSVKMYIPEDTTREAFDKNPSKNRYKDVVCADRDRVILAQGDCDYIHANHVKGSPLLDAQHFICTQGPLQNTVADFWRMCRQESVTAIVMLCETKEQGKDKCHQYWSEKDGETMKIEGTEITVTTKGKCVHEGVGVTTTHLVVREKGGEDQNVQHHQWKTWPDKGVPESFETVLRLLQMIRKTDGKSASVIHCSAGIGRTGTVVAVEMCLQRLLQGRPLEVLSVVKNLRAKRMHCVQTDLQYVFVYRVLIGFLSMQSPDAETKQAVEEFVTSYTKLIESRAQPVEAYAPIQFGP</sequence>
<feature type="compositionally biased region" description="Basic and acidic residues" evidence="1">
    <location>
        <begin position="93"/>
        <end position="110"/>
    </location>
</feature>
<evidence type="ECO:0008006" key="6">
    <source>
        <dbReference type="Google" id="ProtNLM"/>
    </source>
</evidence>
<evidence type="ECO:0000313" key="4">
    <source>
        <dbReference type="EMBL" id="TKR93583.1"/>
    </source>
</evidence>
<feature type="compositionally biased region" description="Basic and acidic residues" evidence="1">
    <location>
        <begin position="26"/>
        <end position="37"/>
    </location>
</feature>
<feature type="compositionally biased region" description="Basic residues" evidence="1">
    <location>
        <begin position="8"/>
        <end position="21"/>
    </location>
</feature>
<feature type="compositionally biased region" description="Basic residues" evidence="1">
    <location>
        <begin position="111"/>
        <end position="126"/>
    </location>
</feature>
<reference evidence="4 5" key="2">
    <citation type="journal article" date="2019" name="G3 (Bethesda)">
        <title>Hybrid Assembly of the Genome of the Entomopathogenic Nematode Steinernema carpocapsae Identifies the X-Chromosome.</title>
        <authorList>
            <person name="Serra L."/>
            <person name="Macchietto M."/>
            <person name="Macias-Munoz A."/>
            <person name="McGill C.J."/>
            <person name="Rodriguez I.M."/>
            <person name="Rodriguez B."/>
            <person name="Murad R."/>
            <person name="Mortazavi A."/>
        </authorList>
    </citation>
    <scope>NUCLEOTIDE SEQUENCE [LARGE SCALE GENOMIC DNA]</scope>
    <source>
        <strain evidence="4 5">ALL</strain>
    </source>
</reference>
<feature type="domain" description="Tyrosine-protein phosphatase" evidence="2">
    <location>
        <begin position="223"/>
        <end position="456"/>
    </location>
</feature>
<dbReference type="InterPro" id="IPR000242">
    <property type="entry name" value="PTP_cat"/>
</dbReference>
<proteinExistence type="predicted"/>
<dbReference type="PANTHER" id="PTHR46163">
    <property type="entry name" value="TYROSINE-PROTEIN PHOSPHATASE-RELATED"/>
    <property type="match status" value="1"/>
</dbReference>
<dbReference type="InterPro" id="IPR029021">
    <property type="entry name" value="Prot-tyrosine_phosphatase-like"/>
</dbReference>
<feature type="compositionally biased region" description="Basic and acidic residues" evidence="1">
    <location>
        <begin position="137"/>
        <end position="157"/>
    </location>
</feature>
<name>A0A4U5PBQ3_STECR</name>
<dbReference type="SMART" id="SM00194">
    <property type="entry name" value="PTPc"/>
    <property type="match status" value="1"/>
</dbReference>
<dbReference type="Proteomes" id="UP000298663">
    <property type="component" value="Unassembled WGS sequence"/>
</dbReference>
<dbReference type="STRING" id="34508.A0A4U5PBQ3"/>
<feature type="compositionally biased region" description="Basic and acidic residues" evidence="1">
    <location>
        <begin position="46"/>
        <end position="63"/>
    </location>
</feature>
<accession>A0A4U5PBQ3</accession>
<dbReference type="GO" id="GO:0004725">
    <property type="term" value="F:protein tyrosine phosphatase activity"/>
    <property type="evidence" value="ECO:0007669"/>
    <property type="project" value="InterPro"/>
</dbReference>
<evidence type="ECO:0000313" key="5">
    <source>
        <dbReference type="Proteomes" id="UP000298663"/>
    </source>
</evidence>
<gene>
    <name evidence="4" type="ORF">L596_008006</name>
</gene>
<dbReference type="EMBL" id="AZBU02000002">
    <property type="protein sequence ID" value="TKR93583.1"/>
    <property type="molecule type" value="Genomic_DNA"/>
</dbReference>
<dbReference type="InterPro" id="IPR016130">
    <property type="entry name" value="Tyr_Pase_AS"/>
</dbReference>
<keyword evidence="5" id="KW-1185">Reference proteome</keyword>
<dbReference type="PROSITE" id="PS00383">
    <property type="entry name" value="TYR_PHOSPHATASE_1"/>
    <property type="match status" value="1"/>
</dbReference>
<evidence type="ECO:0000259" key="3">
    <source>
        <dbReference type="PROSITE" id="PS50056"/>
    </source>
</evidence>
<dbReference type="SMART" id="SM00404">
    <property type="entry name" value="PTPc_motif"/>
    <property type="match status" value="1"/>
</dbReference>
<dbReference type="CDD" id="cd00047">
    <property type="entry name" value="PTPc"/>
    <property type="match status" value="1"/>
</dbReference>
<dbReference type="PROSITE" id="PS50055">
    <property type="entry name" value="TYR_PHOSPHATASE_PTP"/>
    <property type="match status" value="1"/>
</dbReference>
<dbReference type="AlphaFoldDB" id="A0A4U5PBQ3"/>
<organism evidence="4 5">
    <name type="scientific">Steinernema carpocapsae</name>
    <name type="common">Entomopathogenic nematode</name>
    <dbReference type="NCBI Taxonomy" id="34508"/>
    <lineage>
        <taxon>Eukaryota</taxon>
        <taxon>Metazoa</taxon>
        <taxon>Ecdysozoa</taxon>
        <taxon>Nematoda</taxon>
        <taxon>Chromadorea</taxon>
        <taxon>Rhabditida</taxon>
        <taxon>Tylenchina</taxon>
        <taxon>Panagrolaimomorpha</taxon>
        <taxon>Strongyloidoidea</taxon>
        <taxon>Steinernematidae</taxon>
        <taxon>Steinernema</taxon>
    </lineage>
</organism>
<dbReference type="InterPro" id="IPR000387">
    <property type="entry name" value="Tyr_Pase_dom"/>
</dbReference>
<dbReference type="OrthoDB" id="5855337at2759"/>
<dbReference type="Pfam" id="PF00102">
    <property type="entry name" value="Y_phosphatase"/>
    <property type="match status" value="1"/>
</dbReference>
<comment type="caution">
    <text evidence="4">The sequence shown here is derived from an EMBL/GenBank/DDBJ whole genome shotgun (WGS) entry which is preliminary data.</text>
</comment>
<feature type="region of interest" description="Disordered" evidence="1">
    <location>
        <begin position="1"/>
        <end position="159"/>
    </location>
</feature>
<dbReference type="InterPro" id="IPR052782">
    <property type="entry name" value="Oocyte-zygote_transition_reg"/>
</dbReference>